<evidence type="ECO:0000256" key="1">
    <source>
        <dbReference type="ARBA" id="ARBA00000085"/>
    </source>
</evidence>
<dbReference type="GO" id="GO:0000155">
    <property type="term" value="F:phosphorelay sensor kinase activity"/>
    <property type="evidence" value="ECO:0007669"/>
    <property type="project" value="InterPro"/>
</dbReference>
<dbReference type="SUPFAM" id="SSF47384">
    <property type="entry name" value="Homodimeric domain of signal transducing histidine kinase"/>
    <property type="match status" value="1"/>
</dbReference>
<dbReference type="GO" id="GO:0000156">
    <property type="term" value="F:phosphorelay response regulator activity"/>
    <property type="evidence" value="ECO:0007669"/>
    <property type="project" value="TreeGrafter"/>
</dbReference>
<dbReference type="PANTHER" id="PTHR42878:SF15">
    <property type="entry name" value="BACTERIOPHYTOCHROME"/>
    <property type="match status" value="1"/>
</dbReference>
<dbReference type="PRINTS" id="PR00344">
    <property type="entry name" value="BCTRLSENSOR"/>
</dbReference>
<evidence type="ECO:0000256" key="5">
    <source>
        <dbReference type="ARBA" id="ARBA00022777"/>
    </source>
</evidence>
<dbReference type="InterPro" id="IPR036097">
    <property type="entry name" value="HisK_dim/P_sf"/>
</dbReference>
<dbReference type="OrthoDB" id="9124519at2"/>
<name>A0A2W2B058_9BACT</name>
<dbReference type="Gene3D" id="1.10.287.130">
    <property type="match status" value="1"/>
</dbReference>
<dbReference type="Gene3D" id="3.30.565.10">
    <property type="entry name" value="Histidine kinase-like ATPase, C-terminal domain"/>
    <property type="match status" value="1"/>
</dbReference>
<dbReference type="InterPro" id="IPR007891">
    <property type="entry name" value="CHASE3"/>
</dbReference>
<dbReference type="EC" id="2.7.13.3" evidence="2"/>
<feature type="domain" description="Histidine kinase" evidence="7">
    <location>
        <begin position="235"/>
        <end position="463"/>
    </location>
</feature>
<dbReference type="CDD" id="cd00082">
    <property type="entry name" value="HisKA"/>
    <property type="match status" value="1"/>
</dbReference>
<dbReference type="Pfam" id="PF02518">
    <property type="entry name" value="HATPase_c"/>
    <property type="match status" value="1"/>
</dbReference>
<dbReference type="PANTHER" id="PTHR42878">
    <property type="entry name" value="TWO-COMPONENT HISTIDINE KINASE"/>
    <property type="match status" value="1"/>
</dbReference>
<dbReference type="InterPro" id="IPR003661">
    <property type="entry name" value="HisK_dim/P_dom"/>
</dbReference>
<keyword evidence="5" id="KW-0418">Kinase</keyword>
<protein>
    <recommendedName>
        <fullName evidence="2">histidine kinase</fullName>
        <ecNumber evidence="2">2.7.13.3</ecNumber>
    </recommendedName>
</protein>
<comment type="caution">
    <text evidence="8">The sequence shown here is derived from an EMBL/GenBank/DDBJ whole genome shotgun (WGS) entry which is preliminary data.</text>
</comment>
<evidence type="ECO:0000256" key="4">
    <source>
        <dbReference type="ARBA" id="ARBA00022679"/>
    </source>
</evidence>
<dbReference type="Proteomes" id="UP000248745">
    <property type="component" value="Unassembled WGS sequence"/>
</dbReference>
<dbReference type="PROSITE" id="PS50109">
    <property type="entry name" value="HIS_KIN"/>
    <property type="match status" value="1"/>
</dbReference>
<feature type="transmembrane region" description="Helical" evidence="6">
    <location>
        <begin position="7"/>
        <end position="27"/>
    </location>
</feature>
<proteinExistence type="predicted"/>
<sequence length="463" mass="53876">MKKRLRFIIIPFTLSFAIMVMLAFYAVKRFNTLSSYSQMVEHTYDVMRQFDVMEITLKDIDKNERGYLLTRDSQYLKTLKPLVSGIFPITEEIKTLVTDNEDSHQDLIWIRSYLVNRVENLNADIAYKDSAKSDSLPPTYDKGKVDVLQIQYYIKRMKDREKDLLENRMKQKTEYQQLTYSSIKYLFFIFSFVTLFLFVIMMRELNKRFKYQEELQVKLIDLQRSHSELEQIAFAASHDLKEPLRKIQVFTNKILYQKKIADQETMNSLERIQASASRMQELIDDLGDLTSLVQNQGEKQQTSLNAVVKEVLLDLDQKIKQKQSLIQVTPLITINGYPGQLQLLFKALIDNAIKFSKEGKPLNIQISGQKVTGIELAGINQNLVDKVFYKVTVMDNGIGFDNKFMHKMFLLFQRLHNQRSEYEGKGTGLAICQRVMANHMGYILADGLPDEGATFKLYFPLES</sequence>
<dbReference type="Pfam" id="PF05227">
    <property type="entry name" value="CHASE3"/>
    <property type="match status" value="1"/>
</dbReference>
<evidence type="ECO:0000256" key="6">
    <source>
        <dbReference type="SAM" id="Phobius"/>
    </source>
</evidence>
<keyword evidence="6" id="KW-0812">Transmembrane</keyword>
<dbReference type="InterPro" id="IPR003594">
    <property type="entry name" value="HATPase_dom"/>
</dbReference>
<reference evidence="8 9" key="1">
    <citation type="submission" date="2018-06" db="EMBL/GenBank/DDBJ databases">
        <title>Mucibacter soli gen. nov., sp. nov., a new member of the family Chitinophagaceae producing mucin.</title>
        <authorList>
            <person name="Kim M.-K."/>
            <person name="Park S."/>
            <person name="Kim T.-S."/>
            <person name="Joung Y."/>
            <person name="Han J.-H."/>
            <person name="Kim S.B."/>
        </authorList>
    </citation>
    <scope>NUCLEOTIDE SEQUENCE [LARGE SCALE GENOMIC DNA]</scope>
    <source>
        <strain evidence="8 9">R1-15</strain>
    </source>
</reference>
<dbReference type="SMART" id="SM00388">
    <property type="entry name" value="HisKA"/>
    <property type="match status" value="1"/>
</dbReference>
<dbReference type="RefSeq" id="WP_110998421.1">
    <property type="nucleotide sequence ID" value="NZ_QKTW01000013.1"/>
</dbReference>
<evidence type="ECO:0000313" key="8">
    <source>
        <dbReference type="EMBL" id="PZF73358.1"/>
    </source>
</evidence>
<gene>
    <name evidence="8" type="ORF">DN068_08180</name>
</gene>
<accession>A0A2W2B058</accession>
<dbReference type="SUPFAM" id="SSF55874">
    <property type="entry name" value="ATPase domain of HSP90 chaperone/DNA topoisomerase II/histidine kinase"/>
    <property type="match status" value="1"/>
</dbReference>
<dbReference type="InterPro" id="IPR004358">
    <property type="entry name" value="Sig_transdc_His_kin-like_C"/>
</dbReference>
<evidence type="ECO:0000256" key="2">
    <source>
        <dbReference type="ARBA" id="ARBA00012438"/>
    </source>
</evidence>
<evidence type="ECO:0000313" key="9">
    <source>
        <dbReference type="Proteomes" id="UP000248745"/>
    </source>
</evidence>
<evidence type="ECO:0000259" key="7">
    <source>
        <dbReference type="PROSITE" id="PS50109"/>
    </source>
</evidence>
<evidence type="ECO:0000256" key="3">
    <source>
        <dbReference type="ARBA" id="ARBA00022553"/>
    </source>
</evidence>
<dbReference type="InterPro" id="IPR036890">
    <property type="entry name" value="HATPase_C_sf"/>
</dbReference>
<dbReference type="InterPro" id="IPR005467">
    <property type="entry name" value="His_kinase_dom"/>
</dbReference>
<dbReference type="AlphaFoldDB" id="A0A2W2B058"/>
<feature type="transmembrane region" description="Helical" evidence="6">
    <location>
        <begin position="185"/>
        <end position="202"/>
    </location>
</feature>
<dbReference type="GO" id="GO:0007234">
    <property type="term" value="P:osmosensory signaling via phosphorelay pathway"/>
    <property type="evidence" value="ECO:0007669"/>
    <property type="project" value="TreeGrafter"/>
</dbReference>
<dbReference type="SMART" id="SM00387">
    <property type="entry name" value="HATPase_c"/>
    <property type="match status" value="1"/>
</dbReference>
<keyword evidence="4" id="KW-0808">Transferase</keyword>
<comment type="catalytic activity">
    <reaction evidence="1">
        <text>ATP + protein L-histidine = ADP + protein N-phospho-L-histidine.</text>
        <dbReference type="EC" id="2.7.13.3"/>
    </reaction>
</comment>
<keyword evidence="9" id="KW-1185">Reference proteome</keyword>
<dbReference type="Pfam" id="PF00512">
    <property type="entry name" value="HisKA"/>
    <property type="match status" value="1"/>
</dbReference>
<dbReference type="InterPro" id="IPR050351">
    <property type="entry name" value="BphY/WalK/GraS-like"/>
</dbReference>
<organism evidence="8 9">
    <name type="scientific">Taibaiella soli</name>
    <dbReference type="NCBI Taxonomy" id="1649169"/>
    <lineage>
        <taxon>Bacteria</taxon>
        <taxon>Pseudomonadati</taxon>
        <taxon>Bacteroidota</taxon>
        <taxon>Chitinophagia</taxon>
        <taxon>Chitinophagales</taxon>
        <taxon>Chitinophagaceae</taxon>
        <taxon>Taibaiella</taxon>
    </lineage>
</organism>
<dbReference type="GO" id="GO:0030295">
    <property type="term" value="F:protein kinase activator activity"/>
    <property type="evidence" value="ECO:0007669"/>
    <property type="project" value="TreeGrafter"/>
</dbReference>
<keyword evidence="6" id="KW-1133">Transmembrane helix</keyword>
<dbReference type="EMBL" id="QKTW01000013">
    <property type="protein sequence ID" value="PZF73358.1"/>
    <property type="molecule type" value="Genomic_DNA"/>
</dbReference>
<keyword evidence="6" id="KW-0472">Membrane</keyword>
<keyword evidence="3" id="KW-0597">Phosphoprotein</keyword>